<evidence type="ECO:0000313" key="1">
    <source>
        <dbReference type="EMBL" id="CAH1802721.1"/>
    </source>
</evidence>
<reference evidence="1" key="1">
    <citation type="submission" date="2022-03" db="EMBL/GenBank/DDBJ databases">
        <authorList>
            <person name="Martin C."/>
        </authorList>
    </citation>
    <scope>NUCLEOTIDE SEQUENCE</scope>
</reference>
<gene>
    <name evidence="1" type="ORF">OFUS_LOCUS26371</name>
</gene>
<dbReference type="AlphaFoldDB" id="A0A8S4Q9A9"/>
<sequence>MNSSTGRVMDIQEAVSQGLIETIPSRMSLTEAAKEGIYFPDTGIVIDPKTGKEMSLREAITIGIIDATNTILAASLTGSAMSLEEAINAGIFDTETGIIVNEGSNKSSTFSAAMHDGHILTPKSLTLHSVILTDRVIMTLRLVKLQIQELARKLH</sequence>
<protein>
    <submittedName>
        <fullName evidence="1">Uncharacterized protein</fullName>
    </submittedName>
</protein>
<dbReference type="InterPro" id="IPR001101">
    <property type="entry name" value="Plectin_repeat"/>
</dbReference>
<keyword evidence="2" id="KW-1185">Reference proteome</keyword>
<dbReference type="OrthoDB" id="2250192at2759"/>
<dbReference type="EMBL" id="CAIIXF020000052">
    <property type="protein sequence ID" value="CAH1802721.1"/>
    <property type="molecule type" value="Genomic_DNA"/>
</dbReference>
<dbReference type="Proteomes" id="UP000749559">
    <property type="component" value="Unassembled WGS sequence"/>
</dbReference>
<dbReference type="InterPro" id="IPR035915">
    <property type="entry name" value="Plakin_repeat_sf"/>
</dbReference>
<dbReference type="Pfam" id="PF00681">
    <property type="entry name" value="Plectin"/>
    <property type="match status" value="1"/>
</dbReference>
<dbReference type="SMART" id="SM00250">
    <property type="entry name" value="PLEC"/>
    <property type="match status" value="2"/>
</dbReference>
<comment type="caution">
    <text evidence="1">The sequence shown here is derived from an EMBL/GenBank/DDBJ whole genome shotgun (WGS) entry which is preliminary data.</text>
</comment>
<proteinExistence type="predicted"/>
<dbReference type="GO" id="GO:0005856">
    <property type="term" value="C:cytoskeleton"/>
    <property type="evidence" value="ECO:0007669"/>
    <property type="project" value="InterPro"/>
</dbReference>
<evidence type="ECO:0000313" key="2">
    <source>
        <dbReference type="Proteomes" id="UP000749559"/>
    </source>
</evidence>
<dbReference type="SUPFAM" id="SSF75399">
    <property type="entry name" value="Plakin repeat"/>
    <property type="match status" value="1"/>
</dbReference>
<accession>A0A8S4Q9A9</accession>
<organism evidence="1 2">
    <name type="scientific">Owenia fusiformis</name>
    <name type="common">Polychaete worm</name>
    <dbReference type="NCBI Taxonomy" id="6347"/>
    <lineage>
        <taxon>Eukaryota</taxon>
        <taxon>Metazoa</taxon>
        <taxon>Spiralia</taxon>
        <taxon>Lophotrochozoa</taxon>
        <taxon>Annelida</taxon>
        <taxon>Polychaeta</taxon>
        <taxon>Sedentaria</taxon>
        <taxon>Canalipalpata</taxon>
        <taxon>Sabellida</taxon>
        <taxon>Oweniida</taxon>
        <taxon>Oweniidae</taxon>
        <taxon>Owenia</taxon>
    </lineage>
</organism>
<dbReference type="Gene3D" id="3.90.1290.10">
    <property type="entry name" value="Plakin repeat"/>
    <property type="match status" value="1"/>
</dbReference>
<name>A0A8S4Q9A9_OWEFU</name>